<keyword evidence="2" id="KW-1185">Reference proteome</keyword>
<comment type="caution">
    <text evidence="1">The sequence shown here is derived from an EMBL/GenBank/DDBJ whole genome shotgun (WGS) entry which is preliminary data.</text>
</comment>
<dbReference type="AlphaFoldDB" id="A0A8T2XK72"/>
<name>A0A8T2XK72_POPDE</name>
<dbReference type="Proteomes" id="UP000807159">
    <property type="component" value="Chromosome 11"/>
</dbReference>
<gene>
    <name evidence="1" type="ORF">H0E87_020361</name>
</gene>
<dbReference type="PANTHER" id="PTHR21596:SF23">
    <property type="entry name" value="FACTOR OF DNA METHYLATION 4"/>
    <property type="match status" value="1"/>
</dbReference>
<proteinExistence type="predicted"/>
<evidence type="ECO:0000313" key="2">
    <source>
        <dbReference type="Proteomes" id="UP000807159"/>
    </source>
</evidence>
<protein>
    <submittedName>
        <fullName evidence="1">Uncharacterized protein</fullName>
    </submittedName>
</protein>
<dbReference type="InterPro" id="IPR045177">
    <property type="entry name" value="FDM1-5/IDN2"/>
</dbReference>
<organism evidence="1 2">
    <name type="scientific">Populus deltoides</name>
    <name type="common">Eastern poplar</name>
    <name type="synonym">Eastern cottonwood</name>
    <dbReference type="NCBI Taxonomy" id="3696"/>
    <lineage>
        <taxon>Eukaryota</taxon>
        <taxon>Viridiplantae</taxon>
        <taxon>Streptophyta</taxon>
        <taxon>Embryophyta</taxon>
        <taxon>Tracheophyta</taxon>
        <taxon>Spermatophyta</taxon>
        <taxon>Magnoliopsida</taxon>
        <taxon>eudicotyledons</taxon>
        <taxon>Gunneridae</taxon>
        <taxon>Pentapetalae</taxon>
        <taxon>rosids</taxon>
        <taxon>fabids</taxon>
        <taxon>Malpighiales</taxon>
        <taxon>Salicaceae</taxon>
        <taxon>Saliceae</taxon>
        <taxon>Populus</taxon>
    </lineage>
</organism>
<reference evidence="1" key="1">
    <citation type="journal article" date="2021" name="J. Hered.">
        <title>Genome Assembly of Salicaceae Populus deltoides (Eastern Cottonwood) I-69 Based on Nanopore Sequencing and Hi-C Technologies.</title>
        <authorList>
            <person name="Bai S."/>
            <person name="Wu H."/>
            <person name="Zhang J."/>
            <person name="Pan Z."/>
            <person name="Zhao W."/>
            <person name="Li Z."/>
            <person name="Tong C."/>
        </authorList>
    </citation>
    <scope>NUCLEOTIDE SEQUENCE</scope>
    <source>
        <tissue evidence="1">Leaf</tissue>
    </source>
</reference>
<accession>A0A8T2XK72</accession>
<sequence length="167" mass="19573">MAGTNKKLDQIGSKLEVLMALLRTYLESQEVERASTISDGKKQNSKEAVIYNNHSISFFDQESNITVSFSTSLGGLVMSLRSQERNIRESEFYRYEEGHYKDLKKERIRVRVSGSFYKYRYCHGRDYYPWEFLQHAYDLGRGSKRGTLKEEAQHLAVARYIQRHLDV</sequence>
<dbReference type="GO" id="GO:0080188">
    <property type="term" value="P:gene silencing by siRNA-directed DNA methylation"/>
    <property type="evidence" value="ECO:0007669"/>
    <property type="project" value="InterPro"/>
</dbReference>
<evidence type="ECO:0000313" key="1">
    <source>
        <dbReference type="EMBL" id="KAH8493566.1"/>
    </source>
</evidence>
<dbReference type="PANTHER" id="PTHR21596">
    <property type="entry name" value="RIBONUCLEASE P SUBUNIT P38"/>
    <property type="match status" value="1"/>
</dbReference>
<dbReference type="EMBL" id="JACEGQ020000011">
    <property type="protein sequence ID" value="KAH8493566.1"/>
    <property type="molecule type" value="Genomic_DNA"/>
</dbReference>